<evidence type="ECO:0000259" key="5">
    <source>
        <dbReference type="PROSITE" id="PS50011"/>
    </source>
</evidence>
<proteinExistence type="inferred from homology"/>
<keyword evidence="7" id="KW-1185">Reference proteome</keyword>
<evidence type="ECO:0000256" key="4">
    <source>
        <dbReference type="ARBA" id="ARBA00022840"/>
    </source>
</evidence>
<gene>
    <name evidence="6" type="ORF">ATL31_0917</name>
</gene>
<organism evidence="6 7">
    <name type="scientific">Phycicoccus duodecadis</name>
    <dbReference type="NCBI Taxonomy" id="173053"/>
    <lineage>
        <taxon>Bacteria</taxon>
        <taxon>Bacillati</taxon>
        <taxon>Actinomycetota</taxon>
        <taxon>Actinomycetes</taxon>
        <taxon>Micrococcales</taxon>
        <taxon>Intrasporangiaceae</taxon>
        <taxon>Phycicoccus</taxon>
    </lineage>
</organism>
<dbReference type="PANTHER" id="PTHR43851:SF3">
    <property type="entry name" value="COENZYME Q8"/>
    <property type="match status" value="1"/>
</dbReference>
<dbReference type="AlphaFoldDB" id="A0A2N3YH08"/>
<dbReference type="EMBL" id="PJNE01000001">
    <property type="protein sequence ID" value="PKW26111.1"/>
    <property type="molecule type" value="Genomic_DNA"/>
</dbReference>
<evidence type="ECO:0000313" key="6">
    <source>
        <dbReference type="EMBL" id="PKW26111.1"/>
    </source>
</evidence>
<feature type="domain" description="Protein kinase" evidence="5">
    <location>
        <begin position="139"/>
        <end position="461"/>
    </location>
</feature>
<dbReference type="SUPFAM" id="SSF56112">
    <property type="entry name" value="Protein kinase-like (PK-like)"/>
    <property type="match status" value="1"/>
</dbReference>
<accession>A0A2N3YH08</accession>
<dbReference type="GO" id="GO:0004672">
    <property type="term" value="F:protein kinase activity"/>
    <property type="evidence" value="ECO:0007669"/>
    <property type="project" value="InterPro"/>
</dbReference>
<name>A0A2N3YH08_9MICO</name>
<dbReference type="InterPro" id="IPR034646">
    <property type="entry name" value="ADCK3_dom"/>
</dbReference>
<dbReference type="InterPro" id="IPR051409">
    <property type="entry name" value="Atypical_kinase_ADCK"/>
</dbReference>
<dbReference type="GO" id="GO:0005524">
    <property type="term" value="F:ATP binding"/>
    <property type="evidence" value="ECO:0007669"/>
    <property type="project" value="UniProtKB-KW"/>
</dbReference>
<sequence length="461" mass="49774">MPVRVGDNGGVSERERGIPGSSLARAARLAGLPLGHAGRAAFGVGKRIGGRPAEAVAAELQARTAEQLFAVLGELKGGAMKFGQALSVMEAAMPEELAGPYRATLTRLQESGPPMGVDRVHAILAQELGPRWASTKLVEFDDTPAAAASIGQVHRAVWRDGREVAVKIQYPGAGKALLSDLNQISRVARVAGSWVPGIDVKPIMDELRARMSEELDYALEAKHQRHFAKAFRDDDDVFVPDVLVESPQVLVTEWVEGTPLAEVIREGTQEQRDEAASLYLEFQLRSPGRARLLHADPHPGNFRITPDGRLGVLDFGAVNRLPGGLPPEMGAILTAALSGDGDELVKVLRAEGFIKRGIDIDPAGLVEYIEPLLEPILHEHFTPTRAWLRGAAAQLQDPRRPQFLVGLKLNLPPEYLLIHRVWLGGIGVLSQLGGTVPLREMICAYLPGVDESRWPPAPDAA</sequence>
<dbReference type="Pfam" id="PF03109">
    <property type="entry name" value="ABC1"/>
    <property type="match status" value="1"/>
</dbReference>
<dbReference type="InterPro" id="IPR004147">
    <property type="entry name" value="ABC1_dom"/>
</dbReference>
<keyword evidence="3" id="KW-0547">Nucleotide-binding</keyword>
<dbReference type="Proteomes" id="UP000233781">
    <property type="component" value="Unassembled WGS sequence"/>
</dbReference>
<keyword evidence="2" id="KW-0808">Transferase</keyword>
<evidence type="ECO:0000313" key="7">
    <source>
        <dbReference type="Proteomes" id="UP000233781"/>
    </source>
</evidence>
<dbReference type="CDD" id="cd13970">
    <property type="entry name" value="ABC1_ADCK3"/>
    <property type="match status" value="1"/>
</dbReference>
<dbReference type="PANTHER" id="PTHR43851">
    <property type="match status" value="1"/>
</dbReference>
<evidence type="ECO:0000256" key="1">
    <source>
        <dbReference type="ARBA" id="ARBA00009670"/>
    </source>
</evidence>
<evidence type="ECO:0000256" key="3">
    <source>
        <dbReference type="ARBA" id="ARBA00022741"/>
    </source>
</evidence>
<dbReference type="InterPro" id="IPR011009">
    <property type="entry name" value="Kinase-like_dom_sf"/>
</dbReference>
<reference evidence="6 7" key="1">
    <citation type="submission" date="2017-12" db="EMBL/GenBank/DDBJ databases">
        <title>Sequencing the genomes of 1000 Actinobacteria strains.</title>
        <authorList>
            <person name="Klenk H.-P."/>
        </authorList>
    </citation>
    <scope>NUCLEOTIDE SEQUENCE [LARGE SCALE GENOMIC DNA]</scope>
    <source>
        <strain evidence="6 7">DSM 12806</strain>
    </source>
</reference>
<comment type="similarity">
    <text evidence="1">Belongs to the protein kinase superfamily. ADCK protein kinase family.</text>
</comment>
<dbReference type="InterPro" id="IPR000719">
    <property type="entry name" value="Prot_kinase_dom"/>
</dbReference>
<protein>
    <submittedName>
        <fullName evidence="6">ABC1 family protein</fullName>
    </submittedName>
</protein>
<comment type="caution">
    <text evidence="6">The sequence shown here is derived from an EMBL/GenBank/DDBJ whole genome shotgun (WGS) entry which is preliminary data.</text>
</comment>
<evidence type="ECO:0000256" key="2">
    <source>
        <dbReference type="ARBA" id="ARBA00022679"/>
    </source>
</evidence>
<keyword evidence="4" id="KW-0067">ATP-binding</keyword>
<dbReference type="PROSITE" id="PS50011">
    <property type="entry name" value="PROTEIN_KINASE_DOM"/>
    <property type="match status" value="1"/>
</dbReference>